<reference evidence="9" key="1">
    <citation type="journal article" date="2019" name="Int. J. Syst. Evol. Microbiol.">
        <title>The Global Catalogue of Microorganisms (GCM) 10K type strain sequencing project: providing services to taxonomists for standard genome sequencing and annotation.</title>
        <authorList>
            <consortium name="The Broad Institute Genomics Platform"/>
            <consortium name="The Broad Institute Genome Sequencing Center for Infectious Disease"/>
            <person name="Wu L."/>
            <person name="Ma J."/>
        </authorList>
    </citation>
    <scope>NUCLEOTIDE SEQUENCE [LARGE SCALE GENOMIC DNA]</scope>
    <source>
        <strain evidence="9">CGMCC 1.13681</strain>
    </source>
</reference>
<evidence type="ECO:0000313" key="8">
    <source>
        <dbReference type="EMBL" id="MFC7221223.1"/>
    </source>
</evidence>
<evidence type="ECO:0000256" key="4">
    <source>
        <dbReference type="ARBA" id="ARBA00023316"/>
    </source>
</evidence>
<gene>
    <name evidence="8" type="ORF">ACFQLX_24115</name>
</gene>
<keyword evidence="4" id="KW-0961">Cell wall biogenesis/degradation</keyword>
<proteinExistence type="predicted"/>
<dbReference type="PANTHER" id="PTHR30417">
    <property type="entry name" value="N-ACETYLMURAMOYL-L-ALANINE AMIDASE AMID"/>
    <property type="match status" value="1"/>
</dbReference>
<dbReference type="InterPro" id="IPR002502">
    <property type="entry name" value="Amidase_domain"/>
</dbReference>
<feature type="domain" description="N-acetylmuramoyl-L-alanine amidase" evidence="7">
    <location>
        <begin position="278"/>
        <end position="416"/>
    </location>
</feature>
<dbReference type="Gene3D" id="3.40.80.10">
    <property type="entry name" value="Peptidoglycan recognition protein-like"/>
    <property type="match status" value="1"/>
</dbReference>
<dbReference type="InterPro" id="IPR036505">
    <property type="entry name" value="Amidase/PGRP_sf"/>
</dbReference>
<feature type="chain" id="PRO_5045889634" description="N-acetylmuramoyl-L-alanine amidase" evidence="6">
    <location>
        <begin position="41"/>
        <end position="654"/>
    </location>
</feature>
<dbReference type="PANTHER" id="PTHR30417:SF1">
    <property type="entry name" value="N-ACETYLMURAMOYL-L-ALANINE AMIDASE AMID"/>
    <property type="match status" value="1"/>
</dbReference>
<feature type="signal peptide" evidence="6">
    <location>
        <begin position="1"/>
        <end position="40"/>
    </location>
</feature>
<dbReference type="SUPFAM" id="SSF55846">
    <property type="entry name" value="N-acetylmuramoyl-L-alanine amidase-like"/>
    <property type="match status" value="1"/>
</dbReference>
<evidence type="ECO:0000256" key="1">
    <source>
        <dbReference type="ARBA" id="ARBA00001561"/>
    </source>
</evidence>
<keyword evidence="6" id="KW-0732">Signal</keyword>
<dbReference type="RefSeq" id="WP_386418432.1">
    <property type="nucleotide sequence ID" value="NZ_JBHSZO010000055.1"/>
</dbReference>
<feature type="compositionally biased region" description="Basic and acidic residues" evidence="5">
    <location>
        <begin position="107"/>
        <end position="119"/>
    </location>
</feature>
<dbReference type="Pfam" id="PF01510">
    <property type="entry name" value="Amidase_2"/>
    <property type="match status" value="1"/>
</dbReference>
<comment type="caution">
    <text evidence="8">The sequence shown here is derived from an EMBL/GenBank/DDBJ whole genome shotgun (WGS) entry which is preliminary data.</text>
</comment>
<dbReference type="PROSITE" id="PS51318">
    <property type="entry name" value="TAT"/>
    <property type="match status" value="1"/>
</dbReference>
<dbReference type="CDD" id="cd06583">
    <property type="entry name" value="PGRP"/>
    <property type="match status" value="1"/>
</dbReference>
<dbReference type="Gene3D" id="1.10.530.10">
    <property type="match status" value="1"/>
</dbReference>
<dbReference type="EMBL" id="JBHSZO010000055">
    <property type="protein sequence ID" value="MFC7221223.1"/>
    <property type="molecule type" value="Genomic_DNA"/>
</dbReference>
<protein>
    <recommendedName>
        <fullName evidence="2">N-acetylmuramoyl-L-alanine amidase</fullName>
        <ecNumber evidence="2">3.5.1.28</ecNumber>
    </recommendedName>
</protein>
<evidence type="ECO:0000256" key="3">
    <source>
        <dbReference type="ARBA" id="ARBA00022801"/>
    </source>
</evidence>
<evidence type="ECO:0000256" key="5">
    <source>
        <dbReference type="SAM" id="MobiDB-lite"/>
    </source>
</evidence>
<dbReference type="InterPro" id="IPR051206">
    <property type="entry name" value="NAMLAA_amidase_2"/>
</dbReference>
<evidence type="ECO:0000256" key="2">
    <source>
        <dbReference type="ARBA" id="ARBA00011901"/>
    </source>
</evidence>
<accession>A0ABW2GNW4</accession>
<name>A0ABW2GNW4_9ACTN</name>
<dbReference type="SMART" id="SM00644">
    <property type="entry name" value="Ami_2"/>
    <property type="match status" value="1"/>
</dbReference>
<organism evidence="8 9">
    <name type="scientific">Streptomyces polyrhachis</name>
    <dbReference type="NCBI Taxonomy" id="1282885"/>
    <lineage>
        <taxon>Bacteria</taxon>
        <taxon>Bacillati</taxon>
        <taxon>Actinomycetota</taxon>
        <taxon>Actinomycetes</taxon>
        <taxon>Kitasatosporales</taxon>
        <taxon>Streptomycetaceae</taxon>
        <taxon>Streptomyces</taxon>
    </lineage>
</organism>
<sequence>MRRPTAPAPRGRRSHRPWLTAALAAAVLLPLTSATLPAAADTAAPAPAGRQQQYAAAAGRHQVPESVLLGVSYLESRWDTNAGRPSTDAGFGPMHLTDAATALAEDHHGDAGEDPRGDTGRPVGAEEFGPALTTLATAADLTGTDEDILRTEPAANIEGGAALLAHYQQDLGAPLSGDPADWYGAVAAYAGAAYRDDARTFADEVYATLRTGAARSTDDGHAVTLAADPGLTPDTSRLDALGLPAQEQSETDCPPDLPCEWIPATYRLTDAFGDYANHDKADRPRDQKIDYIVIHDTEGQYPGVIKLIQDPVRAASWHYSLRSSDGHVAQHIRTRDVAWQAGNWAINAKSIGLEHEGFAAQQGAWYTEAMYRSSAKLVRYLAERYDVPLDRAHIIGHDNVPGTTTANIRNMHWDPGPYWDWNHYMNLLDAPSPAIGFEKKLVMIQPDFDTNLPAFTGCAGASTTPCPPSPSSSVILRSAPSPDAPLLNDLGLRPGGQPATMVVSDVGSRASTGQVYAVADRSGEWLAIWYHGLKGWFHNPEGAEVAKFVAGTLVTPKAGREAIPVYGRAYPEAEAYPPEVPYQPVSAHPYVIRAGQAYSYGGWQYGEYYRAVTFDGSGPYDRTVIRGQTKYYEIQIGHRIGFVKADDVDVVTVS</sequence>
<feature type="region of interest" description="Disordered" evidence="5">
    <location>
        <begin position="107"/>
        <end position="126"/>
    </location>
</feature>
<evidence type="ECO:0000259" key="7">
    <source>
        <dbReference type="SMART" id="SM00644"/>
    </source>
</evidence>
<keyword evidence="3 8" id="KW-0378">Hydrolase</keyword>
<dbReference type="Proteomes" id="UP001596413">
    <property type="component" value="Unassembled WGS sequence"/>
</dbReference>
<dbReference type="InterPro" id="IPR023346">
    <property type="entry name" value="Lysozyme-like_dom_sf"/>
</dbReference>
<dbReference type="InterPro" id="IPR006311">
    <property type="entry name" value="TAT_signal"/>
</dbReference>
<dbReference type="EC" id="3.5.1.28" evidence="2"/>
<evidence type="ECO:0000313" key="9">
    <source>
        <dbReference type="Proteomes" id="UP001596413"/>
    </source>
</evidence>
<dbReference type="GO" id="GO:0008745">
    <property type="term" value="F:N-acetylmuramoyl-L-alanine amidase activity"/>
    <property type="evidence" value="ECO:0007669"/>
    <property type="project" value="UniProtKB-EC"/>
</dbReference>
<evidence type="ECO:0000256" key="6">
    <source>
        <dbReference type="SAM" id="SignalP"/>
    </source>
</evidence>
<keyword evidence="9" id="KW-1185">Reference proteome</keyword>
<dbReference type="SUPFAM" id="SSF53955">
    <property type="entry name" value="Lysozyme-like"/>
    <property type="match status" value="1"/>
</dbReference>
<comment type="catalytic activity">
    <reaction evidence="1">
        <text>Hydrolyzes the link between N-acetylmuramoyl residues and L-amino acid residues in certain cell-wall glycopeptides.</text>
        <dbReference type="EC" id="3.5.1.28"/>
    </reaction>
</comment>